<dbReference type="Pfam" id="PF13385">
    <property type="entry name" value="Laminin_G_3"/>
    <property type="match status" value="1"/>
</dbReference>
<dbReference type="InterPro" id="IPR013320">
    <property type="entry name" value="ConA-like_dom_sf"/>
</dbReference>
<sequence>MALSFAGSNSRVVLGSLDALSGASQLSIAGWVRLNDVNADAVIAIRGAAVSATSPWSLWRDDVGYTTGRINTLAVLVNTDVGPLRVEGSNNLLNTAGVWCHVAMVFEAGVSQGLRIYVNGTKDAYVQSTVGHSQLVANTDDATLGIDAATGWFDGSMAEMSLWDKALTDAHVARLAAGLSPLSLATEGVWPVLYQDLVRGLNRPGIGPTVTSIGSFATAAHPRVIGPRSAVTLCRSMPASSAVAPYRCKVATINTDGSQAAACFLPGVLAGATSPIGEVFN</sequence>
<dbReference type="RefSeq" id="WP_252853874.1">
    <property type="nucleotide sequence ID" value="NZ_JAMXLR010000061.1"/>
</dbReference>
<dbReference type="AlphaFoldDB" id="A0A9X2JHF8"/>
<gene>
    <name evidence="1" type="ORF">NG895_17830</name>
</gene>
<keyword evidence="2" id="KW-1185">Reference proteome</keyword>
<accession>A0A9X2JHF8</accession>
<proteinExistence type="predicted"/>
<dbReference type="Proteomes" id="UP001155241">
    <property type="component" value="Unassembled WGS sequence"/>
</dbReference>
<evidence type="ECO:0000313" key="1">
    <source>
        <dbReference type="EMBL" id="MCO6045761.1"/>
    </source>
</evidence>
<dbReference type="Gene3D" id="2.60.120.200">
    <property type="match status" value="1"/>
</dbReference>
<name>A0A9X2JHF8_9BACT</name>
<evidence type="ECO:0000313" key="2">
    <source>
        <dbReference type="Proteomes" id="UP001155241"/>
    </source>
</evidence>
<dbReference type="SUPFAM" id="SSF49899">
    <property type="entry name" value="Concanavalin A-like lectins/glucanases"/>
    <property type="match status" value="1"/>
</dbReference>
<reference evidence="1" key="1">
    <citation type="submission" date="2022-06" db="EMBL/GenBank/DDBJ databases">
        <title>Aeoliella straminimaris, a novel planctomycete from sediments.</title>
        <authorList>
            <person name="Vitorino I.R."/>
            <person name="Lage O.M."/>
        </authorList>
    </citation>
    <scope>NUCLEOTIDE SEQUENCE</scope>
    <source>
        <strain evidence="1">ICT_H6.2</strain>
    </source>
</reference>
<protein>
    <submittedName>
        <fullName evidence="1">LamG domain-containing protein</fullName>
    </submittedName>
</protein>
<dbReference type="EMBL" id="JAMXLR010000061">
    <property type="protein sequence ID" value="MCO6045761.1"/>
    <property type="molecule type" value="Genomic_DNA"/>
</dbReference>
<comment type="caution">
    <text evidence="1">The sequence shown here is derived from an EMBL/GenBank/DDBJ whole genome shotgun (WGS) entry which is preliminary data.</text>
</comment>
<organism evidence="1 2">
    <name type="scientific">Aeoliella straminimaris</name>
    <dbReference type="NCBI Taxonomy" id="2954799"/>
    <lineage>
        <taxon>Bacteria</taxon>
        <taxon>Pseudomonadati</taxon>
        <taxon>Planctomycetota</taxon>
        <taxon>Planctomycetia</taxon>
        <taxon>Pirellulales</taxon>
        <taxon>Lacipirellulaceae</taxon>
        <taxon>Aeoliella</taxon>
    </lineage>
</organism>